<feature type="transmembrane region" description="Helical" evidence="1">
    <location>
        <begin position="99"/>
        <end position="121"/>
    </location>
</feature>
<evidence type="ECO:0000313" key="3">
    <source>
        <dbReference type="Proteomes" id="UP000011687"/>
    </source>
</evidence>
<accession>M0JLR1</accession>
<name>M0JLR1_9EURY</name>
<keyword evidence="3" id="KW-1185">Reference proteome</keyword>
<dbReference type="EMBL" id="AOLS01000129">
    <property type="protein sequence ID" value="EMA09288.1"/>
    <property type="molecule type" value="Genomic_DNA"/>
</dbReference>
<evidence type="ECO:0000313" key="2">
    <source>
        <dbReference type="EMBL" id="EMA09288.1"/>
    </source>
</evidence>
<evidence type="ECO:0000256" key="1">
    <source>
        <dbReference type="SAM" id="Phobius"/>
    </source>
</evidence>
<gene>
    <name evidence="2" type="ORF">C435_22119</name>
</gene>
<protein>
    <submittedName>
        <fullName evidence="2">Uncharacterized protein</fullName>
    </submittedName>
</protein>
<keyword evidence="1" id="KW-1133">Transmembrane helix</keyword>
<feature type="transmembrane region" description="Helical" evidence="1">
    <location>
        <begin position="55"/>
        <end position="79"/>
    </location>
</feature>
<dbReference type="AlphaFoldDB" id="M0JLR1"/>
<sequence length="142" mass="15602">MSLTEHILERAGDERYAEALPADLGKQAQKSEGVDLEEIDLSASMWGIFSRRRHLLAAATMLALVVIFWAGLLVADGTISEDQLLSGDVPLAELVSFTAYWYFSAALALGGGITGAIWYVWRAPPRICKHHEMGPLKTFLLN</sequence>
<feature type="non-terminal residue" evidence="2">
    <location>
        <position position="142"/>
    </location>
</feature>
<keyword evidence="1" id="KW-0472">Membrane</keyword>
<organism evidence="2 3">
    <name type="scientific">Haloarcula marismortui ATCC 33799</name>
    <dbReference type="NCBI Taxonomy" id="662475"/>
    <lineage>
        <taxon>Archaea</taxon>
        <taxon>Methanobacteriati</taxon>
        <taxon>Methanobacteriota</taxon>
        <taxon>Stenosarchaea group</taxon>
        <taxon>Halobacteria</taxon>
        <taxon>Halobacteriales</taxon>
        <taxon>Haloarculaceae</taxon>
        <taxon>Haloarcula</taxon>
    </lineage>
</organism>
<comment type="caution">
    <text evidence="2">The sequence shown here is derived from an EMBL/GenBank/DDBJ whole genome shotgun (WGS) entry which is preliminary data.</text>
</comment>
<keyword evidence="1" id="KW-0812">Transmembrane</keyword>
<reference evidence="2 3" key="1">
    <citation type="journal article" date="2014" name="PLoS Genet.">
        <title>Phylogenetically driven sequencing of extremely halophilic archaea reveals strategies for static and dynamic osmo-response.</title>
        <authorList>
            <person name="Becker E.A."/>
            <person name="Seitzer P.M."/>
            <person name="Tritt A."/>
            <person name="Larsen D."/>
            <person name="Krusor M."/>
            <person name="Yao A.I."/>
            <person name="Wu D."/>
            <person name="Madern D."/>
            <person name="Eisen J.A."/>
            <person name="Darling A.E."/>
            <person name="Facciotti M.T."/>
        </authorList>
    </citation>
    <scope>NUCLEOTIDE SEQUENCE [LARGE SCALE GENOMIC DNA]</scope>
    <source>
        <strain evidence="2 3">ATCC 33799</strain>
    </source>
</reference>
<proteinExistence type="predicted"/>
<dbReference type="Proteomes" id="UP000011687">
    <property type="component" value="Unassembled WGS sequence"/>
</dbReference>